<evidence type="ECO:0000313" key="2">
    <source>
        <dbReference type="Proteomes" id="UP000193404"/>
    </source>
</evidence>
<dbReference type="Gene3D" id="1.20.120.330">
    <property type="entry name" value="Nucleotidyltransferases domain 2"/>
    <property type="match status" value="1"/>
</dbReference>
<dbReference type="AlphaFoldDB" id="A0A1W6JX52"/>
<dbReference type="InterPro" id="IPR010268">
    <property type="entry name" value="PaREP1"/>
</dbReference>
<dbReference type="Proteomes" id="UP000193404">
    <property type="component" value="Chromosome"/>
</dbReference>
<name>A0A1W6JX52_9CREN</name>
<dbReference type="KEGG" id="aman:B6F84_01410"/>
<dbReference type="PANTHER" id="PTHR34237:SF4">
    <property type="entry name" value="PAREP1 FAMILY PROTEIN"/>
    <property type="match status" value="1"/>
</dbReference>
<dbReference type="GeneID" id="41589535"/>
<reference evidence="1 2" key="1">
    <citation type="submission" date="2017-03" db="EMBL/GenBank/DDBJ databases">
        <title>Sulfur activation and transportation mechanism of thermophilic Archaea Acidianus manzaensis YN-25.</title>
        <authorList>
            <person name="Ma Y."/>
            <person name="Yang Y."/>
            <person name="Xia J."/>
        </authorList>
    </citation>
    <scope>NUCLEOTIDE SEQUENCE [LARGE SCALE GENOMIC DNA]</scope>
    <source>
        <strain evidence="1 2">YN-25</strain>
    </source>
</reference>
<dbReference type="EMBL" id="CP020477">
    <property type="protein sequence ID" value="ARM74812.1"/>
    <property type="molecule type" value="Genomic_DNA"/>
</dbReference>
<accession>A0A1W6JX52</accession>
<evidence type="ECO:0008006" key="3">
    <source>
        <dbReference type="Google" id="ProtNLM"/>
    </source>
</evidence>
<protein>
    <recommendedName>
        <fullName evidence="3">PaREP1 family protein</fullName>
    </recommendedName>
</protein>
<organism evidence="1 2">
    <name type="scientific">Acidianus manzaensis</name>
    <dbReference type="NCBI Taxonomy" id="282676"/>
    <lineage>
        <taxon>Archaea</taxon>
        <taxon>Thermoproteota</taxon>
        <taxon>Thermoprotei</taxon>
        <taxon>Sulfolobales</taxon>
        <taxon>Sulfolobaceae</taxon>
        <taxon>Acidianus</taxon>
    </lineage>
</organism>
<dbReference type="RefSeq" id="WP_148690563.1">
    <property type="nucleotide sequence ID" value="NZ_CP020477.1"/>
</dbReference>
<dbReference type="PANTHER" id="PTHR34237">
    <property type="entry name" value="PAREP8-RELATED"/>
    <property type="match status" value="1"/>
</dbReference>
<proteinExistence type="predicted"/>
<dbReference type="Pfam" id="PF05942">
    <property type="entry name" value="PaREP1"/>
    <property type="match status" value="1"/>
</dbReference>
<evidence type="ECO:0000313" key="1">
    <source>
        <dbReference type="EMBL" id="ARM74812.1"/>
    </source>
</evidence>
<sequence length="120" mass="13786">MTLAKSSARIYYEEANELLDKGIITQASKKYYKAAEEAIKILAISEGEQINEWNADILNDIVLRLAMNYGDWIITSWSKAIALLTVDLPIDVVDEYRYDLIRLIELADEKFNSKNILKNQ</sequence>
<gene>
    <name evidence="1" type="ORF">B6F84_01410</name>
</gene>
<keyword evidence="2" id="KW-1185">Reference proteome</keyword>
<dbReference type="OrthoDB" id="41444at2157"/>